<evidence type="ECO:0000256" key="1">
    <source>
        <dbReference type="SAM" id="MobiDB-lite"/>
    </source>
</evidence>
<dbReference type="InterPro" id="IPR024520">
    <property type="entry name" value="DUF3558"/>
</dbReference>
<dbReference type="RefSeq" id="WP_357990398.1">
    <property type="nucleotide sequence ID" value="NZ_JBEYBR010000010.1"/>
</dbReference>
<evidence type="ECO:0000313" key="4">
    <source>
        <dbReference type="Proteomes" id="UP001550535"/>
    </source>
</evidence>
<feature type="chain" id="PRO_5047340367" evidence="2">
    <location>
        <begin position="28"/>
        <end position="252"/>
    </location>
</feature>
<evidence type="ECO:0000256" key="2">
    <source>
        <dbReference type="SAM" id="SignalP"/>
    </source>
</evidence>
<dbReference type="Pfam" id="PF12079">
    <property type="entry name" value="DUF3558"/>
    <property type="match status" value="1"/>
</dbReference>
<protein>
    <submittedName>
        <fullName evidence="3">DUF3558 family protein</fullName>
    </submittedName>
</protein>
<accession>A0ABV2X6A5</accession>
<feature type="compositionally biased region" description="Low complexity" evidence="1">
    <location>
        <begin position="102"/>
        <end position="111"/>
    </location>
</feature>
<dbReference type="EMBL" id="JBEYBR010000010">
    <property type="protein sequence ID" value="MEU2121430.1"/>
    <property type="molecule type" value="Genomic_DNA"/>
</dbReference>
<comment type="caution">
    <text evidence="3">The sequence shown here is derived from an EMBL/GenBank/DDBJ whole genome shotgun (WGS) entry which is preliminary data.</text>
</comment>
<gene>
    <name evidence="3" type="ORF">ABZ507_06290</name>
</gene>
<feature type="signal peptide" evidence="2">
    <location>
        <begin position="1"/>
        <end position="27"/>
    </location>
</feature>
<dbReference type="Proteomes" id="UP001550535">
    <property type="component" value="Unassembled WGS sequence"/>
</dbReference>
<feature type="region of interest" description="Disordered" evidence="1">
    <location>
        <begin position="28"/>
        <end position="124"/>
    </location>
</feature>
<proteinExistence type="predicted"/>
<keyword evidence="4" id="KW-1185">Reference proteome</keyword>
<evidence type="ECO:0000313" key="3">
    <source>
        <dbReference type="EMBL" id="MEU2121430.1"/>
    </source>
</evidence>
<dbReference type="PROSITE" id="PS51257">
    <property type="entry name" value="PROKAR_LIPOPROTEIN"/>
    <property type="match status" value="1"/>
</dbReference>
<organism evidence="3 4">
    <name type="scientific">Nocardia niwae</name>
    <dbReference type="NCBI Taxonomy" id="626084"/>
    <lineage>
        <taxon>Bacteria</taxon>
        <taxon>Bacillati</taxon>
        <taxon>Actinomycetota</taxon>
        <taxon>Actinomycetes</taxon>
        <taxon>Mycobacteriales</taxon>
        <taxon>Nocardiaceae</taxon>
        <taxon>Nocardia</taxon>
    </lineage>
</organism>
<reference evidence="3 4" key="1">
    <citation type="submission" date="2024-06" db="EMBL/GenBank/DDBJ databases">
        <title>The Natural Products Discovery Center: Release of the First 8490 Sequenced Strains for Exploring Actinobacteria Biosynthetic Diversity.</title>
        <authorList>
            <person name="Kalkreuter E."/>
            <person name="Kautsar S.A."/>
            <person name="Yang D."/>
            <person name="Bader C.D."/>
            <person name="Teijaro C.N."/>
            <person name="Fluegel L."/>
            <person name="Davis C.M."/>
            <person name="Simpson J.R."/>
            <person name="Lauterbach L."/>
            <person name="Steele A.D."/>
            <person name="Gui C."/>
            <person name="Meng S."/>
            <person name="Li G."/>
            <person name="Viehrig K."/>
            <person name="Ye F."/>
            <person name="Su P."/>
            <person name="Kiefer A.F."/>
            <person name="Nichols A."/>
            <person name="Cepeda A.J."/>
            <person name="Yan W."/>
            <person name="Fan B."/>
            <person name="Jiang Y."/>
            <person name="Adhikari A."/>
            <person name="Zheng C.-J."/>
            <person name="Schuster L."/>
            <person name="Cowan T.M."/>
            <person name="Smanski M.J."/>
            <person name="Chevrette M.G."/>
            <person name="De Carvalho L.P.S."/>
            <person name="Shen B."/>
        </authorList>
    </citation>
    <scope>NUCLEOTIDE SEQUENCE [LARGE SCALE GENOMIC DNA]</scope>
    <source>
        <strain evidence="3 4">NPDC019434</strain>
    </source>
</reference>
<feature type="compositionally biased region" description="Polar residues" evidence="1">
    <location>
        <begin position="28"/>
        <end position="48"/>
    </location>
</feature>
<sequence length="252" mass="25707">MTSRAIGRGLTAVACSAVMLLAGCETASSEKTSPTPGGTASATNTVAAPTTARAGGESAAPEPTRVEAGTPAPGTPAPDAPAPGAPAPDAPAPGTAPPGTPAPGSRAATPTDSPASPFWDPCTLRDSDLSAAGLDTSTKTRISDATFPTWQMCKWQSIDRTFQLVIAASDRTIADLLEPGTYQDLRRTEFAGRQVVQFRSVADTHKLGCEVGTPAAYGSIVFAVRNTRIQTDVGDPCADVNRVGAALFRSLP</sequence>
<name>A0ABV2X6A5_9NOCA</name>
<keyword evidence="2" id="KW-0732">Signal</keyword>
<feature type="compositionally biased region" description="Pro residues" evidence="1">
    <location>
        <begin position="73"/>
        <end position="101"/>
    </location>
</feature>